<dbReference type="SUPFAM" id="SSF50998">
    <property type="entry name" value="Quinoprotein alcohol dehydrogenase-like"/>
    <property type="match status" value="1"/>
</dbReference>
<organism evidence="2 3">
    <name type="scientific">Podospora aff. communis PSN243</name>
    <dbReference type="NCBI Taxonomy" id="3040156"/>
    <lineage>
        <taxon>Eukaryota</taxon>
        <taxon>Fungi</taxon>
        <taxon>Dikarya</taxon>
        <taxon>Ascomycota</taxon>
        <taxon>Pezizomycotina</taxon>
        <taxon>Sordariomycetes</taxon>
        <taxon>Sordariomycetidae</taxon>
        <taxon>Sordariales</taxon>
        <taxon>Podosporaceae</taxon>
        <taxon>Podospora</taxon>
    </lineage>
</organism>
<dbReference type="InterPro" id="IPR011047">
    <property type="entry name" value="Quinoprotein_ADH-like_sf"/>
</dbReference>
<evidence type="ECO:0000313" key="3">
    <source>
        <dbReference type="Proteomes" id="UP001321760"/>
    </source>
</evidence>
<comment type="caution">
    <text evidence="2">The sequence shown here is derived from an EMBL/GenBank/DDBJ whole genome shotgun (WGS) entry which is preliminary data.</text>
</comment>
<dbReference type="AlphaFoldDB" id="A0AAV9H6Q7"/>
<dbReference type="SUPFAM" id="SSF81383">
    <property type="entry name" value="F-box domain"/>
    <property type="match status" value="1"/>
</dbReference>
<dbReference type="CDD" id="cd09917">
    <property type="entry name" value="F-box_SF"/>
    <property type="match status" value="1"/>
</dbReference>
<dbReference type="InterPro" id="IPR001810">
    <property type="entry name" value="F-box_dom"/>
</dbReference>
<dbReference type="InterPro" id="IPR036047">
    <property type="entry name" value="F-box-like_dom_sf"/>
</dbReference>
<dbReference type="Gene3D" id="1.20.1280.50">
    <property type="match status" value="1"/>
</dbReference>
<evidence type="ECO:0000259" key="1">
    <source>
        <dbReference type="Pfam" id="PF00646"/>
    </source>
</evidence>
<gene>
    <name evidence="2" type="ORF">QBC34DRAFT_390466</name>
</gene>
<protein>
    <recommendedName>
        <fullName evidence="1">F-box domain-containing protein</fullName>
    </recommendedName>
</protein>
<dbReference type="Pfam" id="PF00646">
    <property type="entry name" value="F-box"/>
    <property type="match status" value="1"/>
</dbReference>
<name>A0AAV9H6Q7_9PEZI</name>
<feature type="domain" description="F-box" evidence="1">
    <location>
        <begin position="52"/>
        <end position="88"/>
    </location>
</feature>
<accession>A0AAV9H6Q7</accession>
<evidence type="ECO:0000313" key="2">
    <source>
        <dbReference type="EMBL" id="KAK4455630.1"/>
    </source>
</evidence>
<sequence length="576" mass="65717">MASQPLETGFDAHAKRIEKYRNIISSLDGAREFRDLSELLSKIDFRTDIIGKLPHELRLLIAKNLNAADVYTLLTVSKKWRECWLHHDSLQPLARHFLPSFYAYMRLKEELSSCAIDWTQPFITAFCRLHRQHTGKLRGCFEYRYMETAFPLDRDVHGDIDQDLQQTLDLVSSLRRPPKPDGRDTEADDAYRDFWNRFRPTYNRGRVAWQAPAPANCIVVDDFNTQRRRILTLPLTNADLGLRPKMVLGDKLVTVQISRKIYAWDLQTGQLAQFTAPRKPTSIATSGYNVCILSSLPQAILWNFKSGVKVLDITNYGAPYVELMEVLFHPLREDTVFIVAETLRGGGKRSLSIYKFRAGILENTPVCVRSWDRSKCSCYSSSGERYWGEYMAKLDPYGEYALRQRGLCSVCDSKHTGWPVSSPDAMLIDRFNVCTETFTSICASRRGSDAVWNGQRVSCLSLDWQLNIITLEERSRVSDITSFLVFSNDEPLPAPRLVFYTAEDGGDTPTKTITAKDMPDAISTQISEIWQASYCLGAKGSIIRGEVLFDDNFLVHDVDDKMVVWSFHNDFTLPSN</sequence>
<dbReference type="EMBL" id="MU865914">
    <property type="protein sequence ID" value="KAK4455630.1"/>
    <property type="molecule type" value="Genomic_DNA"/>
</dbReference>
<reference evidence="2" key="2">
    <citation type="submission" date="2023-05" db="EMBL/GenBank/DDBJ databases">
        <authorList>
            <consortium name="Lawrence Berkeley National Laboratory"/>
            <person name="Steindorff A."/>
            <person name="Hensen N."/>
            <person name="Bonometti L."/>
            <person name="Westerberg I."/>
            <person name="Brannstrom I.O."/>
            <person name="Guillou S."/>
            <person name="Cros-Aarteil S."/>
            <person name="Calhoun S."/>
            <person name="Haridas S."/>
            <person name="Kuo A."/>
            <person name="Mondo S."/>
            <person name="Pangilinan J."/>
            <person name="Riley R."/>
            <person name="Labutti K."/>
            <person name="Andreopoulos B."/>
            <person name="Lipzen A."/>
            <person name="Chen C."/>
            <person name="Yanf M."/>
            <person name="Daum C."/>
            <person name="Ng V."/>
            <person name="Clum A."/>
            <person name="Ohm R."/>
            <person name="Martin F."/>
            <person name="Silar P."/>
            <person name="Natvig D."/>
            <person name="Lalanne C."/>
            <person name="Gautier V."/>
            <person name="Ament-Velasquez S.L."/>
            <person name="Kruys A."/>
            <person name="Hutchinson M.I."/>
            <person name="Powell A.J."/>
            <person name="Barry K."/>
            <person name="Miller A.N."/>
            <person name="Grigoriev I.V."/>
            <person name="Debuchy R."/>
            <person name="Gladieux P."/>
            <person name="Thoren M.H."/>
            <person name="Johannesson H."/>
        </authorList>
    </citation>
    <scope>NUCLEOTIDE SEQUENCE</scope>
    <source>
        <strain evidence="2">PSN243</strain>
    </source>
</reference>
<proteinExistence type="predicted"/>
<reference evidence="2" key="1">
    <citation type="journal article" date="2023" name="Mol. Phylogenet. Evol.">
        <title>Genome-scale phylogeny and comparative genomics of the fungal order Sordariales.</title>
        <authorList>
            <person name="Hensen N."/>
            <person name="Bonometti L."/>
            <person name="Westerberg I."/>
            <person name="Brannstrom I.O."/>
            <person name="Guillou S."/>
            <person name="Cros-Aarteil S."/>
            <person name="Calhoun S."/>
            <person name="Haridas S."/>
            <person name="Kuo A."/>
            <person name="Mondo S."/>
            <person name="Pangilinan J."/>
            <person name="Riley R."/>
            <person name="LaButti K."/>
            <person name="Andreopoulos B."/>
            <person name="Lipzen A."/>
            <person name="Chen C."/>
            <person name="Yan M."/>
            <person name="Daum C."/>
            <person name="Ng V."/>
            <person name="Clum A."/>
            <person name="Steindorff A."/>
            <person name="Ohm R.A."/>
            <person name="Martin F."/>
            <person name="Silar P."/>
            <person name="Natvig D.O."/>
            <person name="Lalanne C."/>
            <person name="Gautier V."/>
            <person name="Ament-Velasquez S.L."/>
            <person name="Kruys A."/>
            <person name="Hutchinson M.I."/>
            <person name="Powell A.J."/>
            <person name="Barry K."/>
            <person name="Miller A.N."/>
            <person name="Grigoriev I.V."/>
            <person name="Debuchy R."/>
            <person name="Gladieux P."/>
            <person name="Hiltunen Thoren M."/>
            <person name="Johannesson H."/>
        </authorList>
    </citation>
    <scope>NUCLEOTIDE SEQUENCE</scope>
    <source>
        <strain evidence="2">PSN243</strain>
    </source>
</reference>
<keyword evidence="3" id="KW-1185">Reference proteome</keyword>
<dbReference type="Proteomes" id="UP001321760">
    <property type="component" value="Unassembled WGS sequence"/>
</dbReference>